<keyword evidence="6" id="KW-1185">Reference proteome</keyword>
<evidence type="ECO:0000259" key="4">
    <source>
        <dbReference type="PROSITE" id="PS50048"/>
    </source>
</evidence>
<dbReference type="EMBL" id="CP034459">
    <property type="protein sequence ID" value="QBM89402.1"/>
    <property type="molecule type" value="Genomic_DNA"/>
</dbReference>
<feature type="domain" description="Zn(2)-C6 fungal-type" evidence="4">
    <location>
        <begin position="17"/>
        <end position="48"/>
    </location>
</feature>
<dbReference type="AlphaFoldDB" id="A0A4P6XPJ6"/>
<dbReference type="CDD" id="cd00067">
    <property type="entry name" value="GAL4"/>
    <property type="match status" value="1"/>
</dbReference>
<dbReference type="PROSITE" id="PS50048">
    <property type="entry name" value="ZN2_CY6_FUNGAL_2"/>
    <property type="match status" value="1"/>
</dbReference>
<dbReference type="GO" id="GO:0003677">
    <property type="term" value="F:DNA binding"/>
    <property type="evidence" value="ECO:0007669"/>
    <property type="project" value="InterPro"/>
</dbReference>
<dbReference type="PANTHER" id="PTHR31001:SF90">
    <property type="entry name" value="CENTROMERE DNA-BINDING PROTEIN COMPLEX CBF3 SUBUNIT B"/>
    <property type="match status" value="1"/>
</dbReference>
<dbReference type="Pfam" id="PF04082">
    <property type="entry name" value="Fungal_trans"/>
    <property type="match status" value="1"/>
</dbReference>
<dbReference type="GO" id="GO:0000981">
    <property type="term" value="F:DNA-binding transcription factor activity, RNA polymerase II-specific"/>
    <property type="evidence" value="ECO:0007669"/>
    <property type="project" value="InterPro"/>
</dbReference>
<protein>
    <submittedName>
        <fullName evidence="5">Transcription factor domain-containing protein</fullName>
    </submittedName>
</protein>
<evidence type="ECO:0000256" key="2">
    <source>
        <dbReference type="ARBA" id="ARBA00022723"/>
    </source>
</evidence>
<dbReference type="Gene3D" id="4.10.240.10">
    <property type="entry name" value="Zn(2)-C6 fungal-type DNA-binding domain"/>
    <property type="match status" value="1"/>
</dbReference>
<dbReference type="InterPro" id="IPR001138">
    <property type="entry name" value="Zn2Cys6_DnaBD"/>
</dbReference>
<evidence type="ECO:0000313" key="6">
    <source>
        <dbReference type="Proteomes" id="UP000292447"/>
    </source>
</evidence>
<accession>A0A4P6XPJ6</accession>
<name>A0A4P6XPJ6_9ASCO</name>
<dbReference type="Pfam" id="PF00172">
    <property type="entry name" value="Zn_clus"/>
    <property type="match status" value="1"/>
</dbReference>
<dbReference type="CDD" id="cd12148">
    <property type="entry name" value="fungal_TF_MHR"/>
    <property type="match status" value="1"/>
</dbReference>
<evidence type="ECO:0000256" key="3">
    <source>
        <dbReference type="ARBA" id="ARBA00023242"/>
    </source>
</evidence>
<organism evidence="5 6">
    <name type="scientific">Metschnikowia aff. pulcherrima</name>
    <dbReference type="NCBI Taxonomy" id="2163413"/>
    <lineage>
        <taxon>Eukaryota</taxon>
        <taxon>Fungi</taxon>
        <taxon>Dikarya</taxon>
        <taxon>Ascomycota</taxon>
        <taxon>Saccharomycotina</taxon>
        <taxon>Pichiomycetes</taxon>
        <taxon>Metschnikowiaceae</taxon>
        <taxon>Metschnikowia</taxon>
    </lineage>
</organism>
<dbReference type="InterPro" id="IPR007219">
    <property type="entry name" value="XnlR_reg_dom"/>
</dbReference>
<keyword evidence="2" id="KW-0479">Metal-binding</keyword>
<proteinExistence type="predicted"/>
<evidence type="ECO:0000256" key="1">
    <source>
        <dbReference type="ARBA" id="ARBA00004123"/>
    </source>
</evidence>
<dbReference type="GO" id="GO:0005634">
    <property type="term" value="C:nucleus"/>
    <property type="evidence" value="ECO:0007669"/>
    <property type="project" value="UniProtKB-SubCell"/>
</dbReference>
<dbReference type="Proteomes" id="UP000292447">
    <property type="component" value="Chromosome IV"/>
</dbReference>
<keyword evidence="3" id="KW-0539">Nucleus</keyword>
<dbReference type="InterPro" id="IPR036864">
    <property type="entry name" value="Zn2-C6_fun-type_DNA-bd_sf"/>
</dbReference>
<evidence type="ECO:0000313" key="5">
    <source>
        <dbReference type="EMBL" id="QBM89402.1"/>
    </source>
</evidence>
<dbReference type="PROSITE" id="PS00463">
    <property type="entry name" value="ZN2_CY6_FUNGAL_1"/>
    <property type="match status" value="1"/>
</dbReference>
<dbReference type="PANTHER" id="PTHR31001">
    <property type="entry name" value="UNCHARACTERIZED TRANSCRIPTIONAL REGULATORY PROTEIN"/>
    <property type="match status" value="1"/>
</dbReference>
<sequence>MTDEINVKRRRKRLTVVCLRCRQKKARCDKLFPCNQCIRANVADECLYEATGSPSETGENGPGEDFRLAVALALDFCRQKGEIPARSEKSLGYKAYMLGEYPVVPSADKMNMHMNLALLDLKDDKAASSPGFIEPKYVQVFHNFKASMRTVYPIELSQQDPAIKLYWEHNALGEKLKLMTVQNLDPSRRADAVKAASVHFGTQFFSSNRLSREMARQKLSQYGQPLGFSYIQGCCEDDGFQQGLRKVLPAEPVLLAYLHRFFAKIYPMYPIIDEEWIFAQVERLFAFSGPEKAFSHANLASRDDVIIVSIVLFMLQLAYGSYLTNIRSQNENILESVSVGGYPLKEVPIPLNTADLALSMLLKGNLRAKALVCLLQAHMLKNIYKSVSLDNETASCDADGILGTGALISLAILLMLERDPGQIANYPGDERQRNLRRKLWYTLVCMDYTLSYLFLTPPAIATTAFGTSLPAFSKNSCNIADKELEAKTIKNLHDTYLVVSAGYALLEMATSAVPFSGATLVQHLSDFECTVLEKLGVIDDFFEKRVMHQTPSVFKTAKFKILLCLRVFVSYISYFLHLYYRYKRNTRLSFIFLKKTLLVHMNEFEYLCPRLLFSGEKYFDASFSLMLSPLIMYIKQTSFIVALAISISLRCSVIAQKIPGMAGGVARNPEIMRDLLTIVKGSALRTQKFCKILSERYFYAWKCLKIDSSGCKLLDEDKFYMIAPHKLLQAAMPYTDDQMVELMGCVREECNLEVMDPAEFEANAYTSLISGDDTDLQNVDLYKTLQTDNFWIVLNTLAEREYAALYLSAEDPSEATETKAPDLSAIPANEHDDDIMRTVSSLCMTDVSSNPTLFEPGAMLFVDMSLLSSSLNMGSFMDGGIGPFDSLL</sequence>
<dbReference type="GO" id="GO:0008270">
    <property type="term" value="F:zinc ion binding"/>
    <property type="evidence" value="ECO:0007669"/>
    <property type="project" value="InterPro"/>
</dbReference>
<dbReference type="InterPro" id="IPR050613">
    <property type="entry name" value="Sec_Metabolite_Reg"/>
</dbReference>
<dbReference type="GO" id="GO:0006351">
    <property type="term" value="P:DNA-templated transcription"/>
    <property type="evidence" value="ECO:0007669"/>
    <property type="project" value="InterPro"/>
</dbReference>
<dbReference type="SUPFAM" id="SSF57701">
    <property type="entry name" value="Zn2/Cys6 DNA-binding domain"/>
    <property type="match status" value="1"/>
</dbReference>
<reference evidence="6" key="1">
    <citation type="submission" date="2019-03" db="EMBL/GenBank/DDBJ databases">
        <title>Snf2 controls pulcherriminic acid biosynthesis and connects pigmentation and antifungal activity of the yeast Metschnikowia pulcherrima.</title>
        <authorList>
            <person name="Gore-Lloyd D."/>
            <person name="Sumann I."/>
            <person name="Brachmann A.O."/>
            <person name="Schneeberger K."/>
            <person name="Ortiz-Merino R.A."/>
            <person name="Moreno-Beltran M."/>
            <person name="Schlaefli M."/>
            <person name="Kirner P."/>
            <person name="Santos Kron A."/>
            <person name="Wolfe K.H."/>
            <person name="Piel J."/>
            <person name="Ahrens C.H."/>
            <person name="Henk D."/>
            <person name="Freimoser F.M."/>
        </authorList>
    </citation>
    <scope>NUCLEOTIDE SEQUENCE [LARGE SCALE GENOMIC DNA]</scope>
    <source>
        <strain evidence="6">APC 1.2</strain>
    </source>
</reference>
<dbReference type="SMART" id="SM00066">
    <property type="entry name" value="GAL4"/>
    <property type="match status" value="1"/>
</dbReference>
<comment type="subcellular location">
    <subcellularLocation>
        <location evidence="1">Nucleus</location>
    </subcellularLocation>
</comment>
<gene>
    <name evidence="5" type="primary">MPUL0D04730</name>
    <name evidence="5" type="ORF">METSCH_D04730</name>
</gene>
<dbReference type="STRING" id="2163413.A0A4P6XPJ6"/>